<keyword evidence="3" id="KW-0408">Iron</keyword>
<evidence type="ECO:0000256" key="2">
    <source>
        <dbReference type="ARBA" id="ARBA00022723"/>
    </source>
</evidence>
<dbReference type="Proteomes" id="UP000596827">
    <property type="component" value="Unassembled WGS sequence"/>
</dbReference>
<keyword evidence="6" id="KW-0560">Oxidoreductase</keyword>
<sequence>MRTFIGIDLGSTTTKAVVVDEHRNIIGRGITNSRSNYDTAAAVAKTEALLNGRFYLFRQALARNGALNGSLDVFLEQLERDFRAEQYTEQLGDLHETCVRNLATARFGAATEVVGDALEEVFRRLKLEAPSLFAPGAKRKSDFFRDIAGSQYLAIGEQVAKDANTRYDYLLNLFDRSIIEVENRVYNDSIRKHLIHALDKTFLALPDTAQRRTLVEEPIKGVLDTEMEETYIVGSGYGRARLPFSKEHIRSEILCHGLGAHVMYPGTATVLDIGGQDTKAIQVDPAGIVESFQMNDRCAAGCGRYLGYIADEMNMGLHELGPMAMQSTKAIRINSTCTVFAGAELRDRLALGDKREDIMAGLHRAIILRAMSILARSGGIRDQFTFTGGVAKNEAAVKALKELVFENYGQLQLNIDPDSIYTGALGAATFAYRAVVDEGKTAEHREDKKEKVAA</sequence>
<dbReference type="PANTHER" id="PTHR32329">
    <property type="entry name" value="BIFUNCTIONAL PROTEIN [INCLUDES 2-HYDROXYACYL-COA DEHYDRATASE (N-TER) AND ITS ACTIVATOR DOMAIN (C_TERM)-RELATED"/>
    <property type="match status" value="1"/>
</dbReference>
<dbReference type="GO" id="GO:0051536">
    <property type="term" value="F:iron-sulfur cluster binding"/>
    <property type="evidence" value="ECO:0007669"/>
    <property type="project" value="UniProtKB-KW"/>
</dbReference>
<dbReference type="RefSeq" id="WP_187084597.1">
    <property type="nucleotide sequence ID" value="NZ_JACORU010000015.1"/>
</dbReference>
<dbReference type="NCBIfam" id="TIGR02259">
    <property type="entry name" value="benz_CoA_red_A"/>
    <property type="match status" value="1"/>
</dbReference>
<dbReference type="InterPro" id="IPR051805">
    <property type="entry name" value="Dehydratase_Activator_Redct"/>
</dbReference>
<reference evidence="6" key="1">
    <citation type="submission" date="2020-08" db="EMBL/GenBank/DDBJ databases">
        <title>Ramlibacter sp. GTP1 16S ribosomal RNA gene genome sequencing and assembly.</title>
        <authorList>
            <person name="Kang M."/>
        </authorList>
    </citation>
    <scope>NUCLEOTIDE SEQUENCE</scope>
    <source>
        <strain evidence="6">GTP1</strain>
    </source>
</reference>
<gene>
    <name evidence="6" type="primary">bcrA</name>
    <name evidence="6" type="ORF">H8R02_26825</name>
</gene>
<organism evidence="6 7">
    <name type="scientific">Ramlibacter albus</name>
    <dbReference type="NCBI Taxonomy" id="2079448"/>
    <lineage>
        <taxon>Bacteria</taxon>
        <taxon>Pseudomonadati</taxon>
        <taxon>Pseudomonadota</taxon>
        <taxon>Betaproteobacteria</taxon>
        <taxon>Burkholderiales</taxon>
        <taxon>Comamonadaceae</taxon>
        <taxon>Ramlibacter</taxon>
    </lineage>
</organism>
<dbReference type="PANTHER" id="PTHR32329:SF2">
    <property type="entry name" value="BIFUNCTIONAL PROTEIN [INCLUDES 2-HYDROXYACYL-COA DEHYDRATASE (N-TER) AND ITS ACTIVATOR DOMAIN (C_TERM)"/>
    <property type="match status" value="1"/>
</dbReference>
<evidence type="ECO:0000259" key="5">
    <source>
        <dbReference type="Pfam" id="PF01869"/>
    </source>
</evidence>
<keyword evidence="4" id="KW-0411">Iron-sulfur</keyword>
<evidence type="ECO:0000256" key="4">
    <source>
        <dbReference type="ARBA" id="ARBA00023014"/>
    </source>
</evidence>
<feature type="domain" description="ATPase BadF/BadG/BcrA/BcrD type" evidence="5">
    <location>
        <begin position="5"/>
        <end position="431"/>
    </location>
</feature>
<evidence type="ECO:0000313" key="7">
    <source>
        <dbReference type="Proteomes" id="UP000596827"/>
    </source>
</evidence>
<comment type="caution">
    <text evidence="6">The sequence shown here is derived from an EMBL/GenBank/DDBJ whole genome shotgun (WGS) entry which is preliminary data.</text>
</comment>
<protein>
    <submittedName>
        <fullName evidence="6">Benzoyl-CoA reductase subunit A</fullName>
        <ecNumber evidence="6">1.3.7.8</ecNumber>
    </submittedName>
</protein>
<comment type="cofactor">
    <cofactor evidence="1">
        <name>[4Fe-4S] cluster</name>
        <dbReference type="ChEBI" id="CHEBI:49883"/>
    </cofactor>
</comment>
<name>A0A923MFM3_9BURK</name>
<evidence type="ECO:0000256" key="1">
    <source>
        <dbReference type="ARBA" id="ARBA00001966"/>
    </source>
</evidence>
<evidence type="ECO:0000313" key="6">
    <source>
        <dbReference type="EMBL" id="MBC5768107.1"/>
    </source>
</evidence>
<dbReference type="InterPro" id="IPR002731">
    <property type="entry name" value="ATPase_BadF"/>
</dbReference>
<dbReference type="Pfam" id="PF01869">
    <property type="entry name" value="BcrAD_BadFG"/>
    <property type="match status" value="1"/>
</dbReference>
<keyword evidence="7" id="KW-1185">Reference proteome</keyword>
<dbReference type="GO" id="GO:0018522">
    <property type="term" value="F:benzoyl-CoA reductase activity"/>
    <property type="evidence" value="ECO:0007669"/>
    <property type="project" value="UniProtKB-EC"/>
</dbReference>
<dbReference type="SUPFAM" id="SSF53067">
    <property type="entry name" value="Actin-like ATPase domain"/>
    <property type="match status" value="1"/>
</dbReference>
<keyword evidence="2" id="KW-0479">Metal-binding</keyword>
<dbReference type="InterPro" id="IPR008275">
    <property type="entry name" value="CoA_E_activase_dom"/>
</dbReference>
<accession>A0A923MFM3</accession>
<dbReference type="AlphaFoldDB" id="A0A923MFM3"/>
<dbReference type="InterPro" id="IPR043129">
    <property type="entry name" value="ATPase_NBD"/>
</dbReference>
<dbReference type="Gene3D" id="3.30.420.40">
    <property type="match status" value="3"/>
</dbReference>
<dbReference type="InterPro" id="IPR011954">
    <property type="entry name" value="Benzoyl_CoA_Rdtase_A"/>
</dbReference>
<dbReference type="EMBL" id="JACORU010000015">
    <property type="protein sequence ID" value="MBC5768107.1"/>
    <property type="molecule type" value="Genomic_DNA"/>
</dbReference>
<dbReference type="GO" id="GO:0046872">
    <property type="term" value="F:metal ion binding"/>
    <property type="evidence" value="ECO:0007669"/>
    <property type="project" value="UniProtKB-KW"/>
</dbReference>
<dbReference type="EC" id="1.3.7.8" evidence="6"/>
<evidence type="ECO:0000256" key="3">
    <source>
        <dbReference type="ARBA" id="ARBA00023004"/>
    </source>
</evidence>
<dbReference type="NCBIfam" id="TIGR00241">
    <property type="entry name" value="CoA_E_activ"/>
    <property type="match status" value="1"/>
</dbReference>
<proteinExistence type="predicted"/>